<organism evidence="1 2">
    <name type="scientific">Pseudomonas fluorescens</name>
    <dbReference type="NCBI Taxonomy" id="294"/>
    <lineage>
        <taxon>Bacteria</taxon>
        <taxon>Pseudomonadati</taxon>
        <taxon>Pseudomonadota</taxon>
        <taxon>Gammaproteobacteria</taxon>
        <taxon>Pseudomonadales</taxon>
        <taxon>Pseudomonadaceae</taxon>
        <taxon>Pseudomonas</taxon>
    </lineage>
</organism>
<proteinExistence type="predicted"/>
<evidence type="ECO:0000313" key="1">
    <source>
        <dbReference type="EMBL" id="RAI64725.1"/>
    </source>
</evidence>
<reference evidence="1 2" key="1">
    <citation type="submission" date="2018-06" db="EMBL/GenBank/DDBJ databases">
        <authorList>
            <person name="Zhirakovskaya E."/>
        </authorList>
    </citation>
    <scope>NUCLEOTIDE SEQUENCE [LARGE SCALE GENOMIC DNA]</scope>
    <source>
        <strain evidence="1 2">LY3</strain>
    </source>
</reference>
<gene>
    <name evidence="1" type="ORF">DOZ80_24950</name>
</gene>
<dbReference type="Proteomes" id="UP000249493">
    <property type="component" value="Unassembled WGS sequence"/>
</dbReference>
<protein>
    <submittedName>
        <fullName evidence="1">Uncharacterized protein</fullName>
    </submittedName>
</protein>
<dbReference type="AlphaFoldDB" id="A0A327MPU1"/>
<accession>A0A327MPU1</accession>
<evidence type="ECO:0000313" key="2">
    <source>
        <dbReference type="Proteomes" id="UP000249493"/>
    </source>
</evidence>
<name>A0A327MPU1_PSEFL</name>
<dbReference type="EMBL" id="QLIN01000014">
    <property type="protein sequence ID" value="RAI64725.1"/>
    <property type="molecule type" value="Genomic_DNA"/>
</dbReference>
<sequence length="61" mass="6518">MLAMVVNDNACCLIQRGALESIASKLAPTGFVCIPALQALEILCDPKGIGGDGERWIDRCR</sequence>
<comment type="caution">
    <text evidence="1">The sequence shown here is derived from an EMBL/GenBank/DDBJ whole genome shotgun (WGS) entry which is preliminary data.</text>
</comment>